<dbReference type="Pfam" id="PF01336">
    <property type="entry name" value="tRNA_anti-codon"/>
    <property type="match status" value="1"/>
</dbReference>
<sequence length="574" mass="65696">MYRTHTCGELRASDEGKRVVLAGWIERIRDLGGVKFIVLRDRYGRTQIVVNPDSPAYETVTQLSREDVINIEGVVRKRPPNAVTSELTGEIEVLAEKLNILSKSDLPPFYPGDDVSEEMRLKYRYLDLRTQRMTNNIITRHKLAFAARRYLSENNFLEIETPYLTKSTPEGARDFLVPSRLKKGSFYALPQSPQLMKQILMVSGMDRYFQIVRCFRDEDLRADRQPEFTQIDIEMSFVHMEDVLQLAEELIRSMYAEVGIKLPEKFDRISYEEAMEKYGSDKPDRRYGMELQDLTQFFKSSEFKIIQDVLSKGGSVKGFKARIPMSRKIADEYSEFVKNFGLGGVLWFRLENGQIASTTVKYLEKEYTEISKAYSMEEGDVFILAAHDNRERLSEALGALRLKIGREHVKVEGFDALWVIDFPFLEWSEEENRFVARHHPFTMPYEEDINSGVELSKVRAHAYDMVINGFEVGGGSIRIHSRELQEKVFDIIGLTKEEAQEKFGFFLDALRYGVPPHGGIAFGLDRLAAIAVGADNIREVIAFPKTSSGTCLLTNAPSKVYPSQLEELGITLKE</sequence>
<dbReference type="InterPro" id="IPR047090">
    <property type="entry name" value="AspRS_core"/>
</dbReference>
<dbReference type="InterPro" id="IPR004365">
    <property type="entry name" value="NA-bd_OB_tRNA"/>
</dbReference>
<keyword evidence="5 7" id="KW-0648">Protein biosynthesis</keyword>
<feature type="binding site" evidence="7">
    <location>
        <position position="478"/>
    </location>
    <ligand>
        <name>L-aspartate</name>
        <dbReference type="ChEBI" id="CHEBI:29991"/>
    </ligand>
</feature>
<dbReference type="InterPro" id="IPR004524">
    <property type="entry name" value="Asp-tRNA-ligase_1"/>
</dbReference>
<protein>
    <recommendedName>
        <fullName evidence="7">Aspartate--tRNA ligase</fullName>
        <ecNumber evidence="7">6.1.1.12</ecNumber>
    </recommendedName>
    <alternativeName>
        <fullName evidence="7">Aspartyl-tRNA synthetase</fullName>
        <shortName evidence="7">AspRS</shortName>
    </alternativeName>
</protein>
<feature type="binding site" evidence="7">
    <location>
        <position position="225"/>
    </location>
    <ligand>
        <name>ATP</name>
        <dbReference type="ChEBI" id="CHEBI:30616"/>
    </ligand>
</feature>
<keyword evidence="7" id="KW-0963">Cytoplasm</keyword>
<dbReference type="Gene3D" id="3.30.930.10">
    <property type="entry name" value="Bira Bifunctional Protein, Domain 2"/>
    <property type="match status" value="1"/>
</dbReference>
<feature type="binding site" evidence="7">
    <location>
        <begin position="216"/>
        <end position="218"/>
    </location>
    <ligand>
        <name>ATP</name>
        <dbReference type="ChEBI" id="CHEBI:30616"/>
    </ligand>
</feature>
<feature type="domain" description="Aminoacyl-transfer RNA synthetases class-II family profile" evidence="8">
    <location>
        <begin position="146"/>
        <end position="544"/>
    </location>
</feature>
<dbReference type="PRINTS" id="PR01042">
    <property type="entry name" value="TRNASYNTHASP"/>
</dbReference>
<dbReference type="GO" id="GO:0005524">
    <property type="term" value="F:ATP binding"/>
    <property type="evidence" value="ECO:0007669"/>
    <property type="project" value="UniProtKB-UniRule"/>
</dbReference>
<evidence type="ECO:0000313" key="9">
    <source>
        <dbReference type="EMBL" id="SHN62302.1"/>
    </source>
</evidence>
<dbReference type="EC" id="6.1.1.12" evidence="7"/>
<dbReference type="PANTHER" id="PTHR22594">
    <property type="entry name" value="ASPARTYL/LYSYL-TRNA SYNTHETASE"/>
    <property type="match status" value="1"/>
</dbReference>
<comment type="similarity">
    <text evidence="1 7">Belongs to the class-II aminoacyl-tRNA synthetase family. Type 1 subfamily.</text>
</comment>
<feature type="binding site" evidence="7">
    <location>
        <position position="216"/>
    </location>
    <ligand>
        <name>L-aspartate</name>
        <dbReference type="ChEBI" id="CHEBI:29991"/>
    </ligand>
</feature>
<comment type="subcellular location">
    <subcellularLocation>
        <location evidence="7">Cytoplasm</location>
    </subcellularLocation>
</comment>
<evidence type="ECO:0000256" key="2">
    <source>
        <dbReference type="ARBA" id="ARBA00022598"/>
    </source>
</evidence>
<evidence type="ECO:0000256" key="4">
    <source>
        <dbReference type="ARBA" id="ARBA00022840"/>
    </source>
</evidence>
<dbReference type="InterPro" id="IPR006195">
    <property type="entry name" value="aa-tRNA-synth_II"/>
</dbReference>
<dbReference type="InterPro" id="IPR045864">
    <property type="entry name" value="aa-tRNA-synth_II/BPL/LPL"/>
</dbReference>
<comment type="catalytic activity">
    <reaction evidence="7">
        <text>tRNA(Asp) + L-aspartate + ATP = L-aspartyl-tRNA(Asp) + AMP + diphosphate</text>
        <dbReference type="Rhea" id="RHEA:19649"/>
        <dbReference type="Rhea" id="RHEA-COMP:9660"/>
        <dbReference type="Rhea" id="RHEA-COMP:9678"/>
        <dbReference type="ChEBI" id="CHEBI:29991"/>
        <dbReference type="ChEBI" id="CHEBI:30616"/>
        <dbReference type="ChEBI" id="CHEBI:33019"/>
        <dbReference type="ChEBI" id="CHEBI:78442"/>
        <dbReference type="ChEBI" id="CHEBI:78516"/>
        <dbReference type="ChEBI" id="CHEBI:456215"/>
        <dbReference type="EC" id="6.1.1.12"/>
    </reaction>
</comment>
<reference evidence="10" key="1">
    <citation type="submission" date="2016-12" db="EMBL/GenBank/DDBJ databases">
        <authorList>
            <person name="Varghese N."/>
            <person name="Submissions S."/>
        </authorList>
    </citation>
    <scope>NUCLEOTIDE SEQUENCE [LARGE SCALE GENOMIC DNA]</scope>
    <source>
        <strain evidence="10">DSM 13020</strain>
    </source>
</reference>
<evidence type="ECO:0000259" key="8">
    <source>
        <dbReference type="PROSITE" id="PS50862"/>
    </source>
</evidence>
<feature type="region of interest" description="Aspartate" evidence="7">
    <location>
        <begin position="194"/>
        <end position="197"/>
    </location>
</feature>
<keyword evidence="3 7" id="KW-0547">Nucleotide-binding</keyword>
<dbReference type="InterPro" id="IPR002312">
    <property type="entry name" value="Asp/Asn-tRNA-synth_IIb"/>
</dbReference>
<organism evidence="9 10">
    <name type="scientific">Fervidobacterium gondwanense DSM 13020</name>
    <dbReference type="NCBI Taxonomy" id="1121883"/>
    <lineage>
        <taxon>Bacteria</taxon>
        <taxon>Thermotogati</taxon>
        <taxon>Thermotogota</taxon>
        <taxon>Thermotogae</taxon>
        <taxon>Thermotogales</taxon>
        <taxon>Fervidobacteriaceae</taxon>
        <taxon>Fervidobacterium</taxon>
    </lineage>
</organism>
<dbReference type="Gene3D" id="3.30.1360.30">
    <property type="entry name" value="GAD-like domain"/>
    <property type="match status" value="1"/>
</dbReference>
<keyword evidence="10" id="KW-1185">Reference proteome</keyword>
<evidence type="ECO:0000256" key="6">
    <source>
        <dbReference type="ARBA" id="ARBA00023146"/>
    </source>
</evidence>
<dbReference type="GO" id="GO:0003676">
    <property type="term" value="F:nucleic acid binding"/>
    <property type="evidence" value="ECO:0007669"/>
    <property type="project" value="InterPro"/>
</dbReference>
<dbReference type="EMBL" id="FRDJ01000006">
    <property type="protein sequence ID" value="SHN62302.1"/>
    <property type="molecule type" value="Genomic_DNA"/>
</dbReference>
<dbReference type="Proteomes" id="UP000184207">
    <property type="component" value="Unassembled WGS sequence"/>
</dbReference>
<gene>
    <name evidence="7" type="primary">aspS</name>
    <name evidence="9" type="ORF">SAMN02745226_01268</name>
</gene>
<dbReference type="PANTHER" id="PTHR22594:SF5">
    <property type="entry name" value="ASPARTATE--TRNA LIGASE, MITOCHONDRIAL"/>
    <property type="match status" value="1"/>
</dbReference>
<name>A0A1M7SV08_FERGO</name>
<comment type="caution">
    <text evidence="7">Lacks conserved residue(s) required for the propagation of feature annotation.</text>
</comment>
<dbReference type="SUPFAM" id="SSF55681">
    <property type="entry name" value="Class II aaRS and biotin synthetases"/>
    <property type="match status" value="1"/>
</dbReference>
<dbReference type="InterPro" id="IPR012340">
    <property type="entry name" value="NA-bd_OB-fold"/>
</dbReference>
<dbReference type="STRING" id="1121883.SAMN02745226_01268"/>
<dbReference type="GO" id="GO:0006422">
    <property type="term" value="P:aspartyl-tRNA aminoacylation"/>
    <property type="evidence" value="ECO:0007669"/>
    <property type="project" value="UniProtKB-UniRule"/>
</dbReference>
<comment type="function">
    <text evidence="7">Catalyzes the attachment of L-aspartate to tRNA(Asp) in a two-step reaction: L-aspartate is first activated by ATP to form Asp-AMP and then transferred to the acceptor end of tRNA(Asp).</text>
</comment>
<dbReference type="OrthoDB" id="9802326at2"/>
<comment type="subunit">
    <text evidence="7">Homodimer.</text>
</comment>
<keyword evidence="2 7" id="KW-0436">Ligase</keyword>
<dbReference type="AlphaFoldDB" id="A0A1M7SV08"/>
<dbReference type="SUPFAM" id="SSF50249">
    <property type="entry name" value="Nucleic acid-binding proteins"/>
    <property type="match status" value="1"/>
</dbReference>
<dbReference type="HAMAP" id="MF_00044">
    <property type="entry name" value="Asp_tRNA_synth_type1"/>
    <property type="match status" value="1"/>
</dbReference>
<dbReference type="RefSeq" id="WP_072759549.1">
    <property type="nucleotide sequence ID" value="NZ_FRDJ01000006.1"/>
</dbReference>
<dbReference type="CDD" id="cd00777">
    <property type="entry name" value="AspRS_core"/>
    <property type="match status" value="1"/>
</dbReference>
<keyword evidence="6 7" id="KW-0030">Aminoacyl-tRNA synthetase</keyword>
<dbReference type="Pfam" id="PF02938">
    <property type="entry name" value="GAD"/>
    <property type="match status" value="1"/>
</dbReference>
<evidence type="ECO:0000256" key="1">
    <source>
        <dbReference type="ARBA" id="ARBA00006303"/>
    </source>
</evidence>
<feature type="binding site" evidence="7">
    <location>
        <begin position="523"/>
        <end position="526"/>
    </location>
    <ligand>
        <name>ATP</name>
        <dbReference type="ChEBI" id="CHEBI:30616"/>
    </ligand>
</feature>
<feature type="binding site" evidence="7">
    <location>
        <position position="170"/>
    </location>
    <ligand>
        <name>L-aspartate</name>
        <dbReference type="ChEBI" id="CHEBI:29991"/>
    </ligand>
</feature>
<evidence type="ECO:0000256" key="5">
    <source>
        <dbReference type="ARBA" id="ARBA00022917"/>
    </source>
</evidence>
<keyword evidence="4 7" id="KW-0067">ATP-binding</keyword>
<feature type="binding site" evidence="7">
    <location>
        <position position="471"/>
    </location>
    <ligand>
        <name>ATP</name>
        <dbReference type="ChEBI" id="CHEBI:30616"/>
    </ligand>
</feature>
<dbReference type="NCBIfam" id="NF001750">
    <property type="entry name" value="PRK00476.1"/>
    <property type="match status" value="1"/>
</dbReference>
<dbReference type="InterPro" id="IPR004364">
    <property type="entry name" value="Aa-tRNA-synt_II"/>
</dbReference>
<dbReference type="PROSITE" id="PS50862">
    <property type="entry name" value="AA_TRNA_LIGASE_II"/>
    <property type="match status" value="1"/>
</dbReference>
<evidence type="ECO:0000256" key="3">
    <source>
        <dbReference type="ARBA" id="ARBA00022741"/>
    </source>
</evidence>
<dbReference type="InterPro" id="IPR047089">
    <property type="entry name" value="Asp-tRNA-ligase_1_N"/>
</dbReference>
<feature type="binding site" evidence="7">
    <location>
        <position position="438"/>
    </location>
    <ligand>
        <name>L-aspartate</name>
        <dbReference type="ChEBI" id="CHEBI:29991"/>
    </ligand>
</feature>
<accession>A0A1M7SV08</accession>
<dbReference type="InterPro" id="IPR004115">
    <property type="entry name" value="GAD-like_sf"/>
</dbReference>
<dbReference type="SUPFAM" id="SSF55261">
    <property type="entry name" value="GAD domain-like"/>
    <property type="match status" value="1"/>
</dbReference>
<evidence type="ECO:0000313" key="10">
    <source>
        <dbReference type="Proteomes" id="UP000184207"/>
    </source>
</evidence>
<dbReference type="InterPro" id="IPR029351">
    <property type="entry name" value="GAD_dom"/>
</dbReference>
<proteinExistence type="inferred from homology"/>
<dbReference type="GO" id="GO:0005737">
    <property type="term" value="C:cytoplasm"/>
    <property type="evidence" value="ECO:0007669"/>
    <property type="project" value="UniProtKB-SubCell"/>
</dbReference>
<dbReference type="NCBIfam" id="TIGR00459">
    <property type="entry name" value="aspS_bact"/>
    <property type="match status" value="1"/>
</dbReference>
<evidence type="ECO:0000256" key="7">
    <source>
        <dbReference type="HAMAP-Rule" id="MF_00044"/>
    </source>
</evidence>
<dbReference type="GO" id="GO:0004815">
    <property type="term" value="F:aspartate-tRNA ligase activity"/>
    <property type="evidence" value="ECO:0007669"/>
    <property type="project" value="UniProtKB-UniRule"/>
</dbReference>
<dbReference type="CDD" id="cd04317">
    <property type="entry name" value="EcAspRS_like_N"/>
    <property type="match status" value="1"/>
</dbReference>
<dbReference type="Gene3D" id="2.40.50.140">
    <property type="entry name" value="Nucleic acid-binding proteins"/>
    <property type="match status" value="1"/>
</dbReference>
<dbReference type="Pfam" id="PF00152">
    <property type="entry name" value="tRNA-synt_2"/>
    <property type="match status" value="1"/>
</dbReference>